<evidence type="ECO:0008006" key="3">
    <source>
        <dbReference type="Google" id="ProtNLM"/>
    </source>
</evidence>
<organism evidence="1 2">
    <name type="scientific">Solanum tuberosum</name>
    <name type="common">Potato</name>
    <dbReference type="NCBI Taxonomy" id="4113"/>
    <lineage>
        <taxon>Eukaryota</taxon>
        <taxon>Viridiplantae</taxon>
        <taxon>Streptophyta</taxon>
        <taxon>Embryophyta</taxon>
        <taxon>Tracheophyta</taxon>
        <taxon>Spermatophyta</taxon>
        <taxon>Magnoliopsida</taxon>
        <taxon>eudicotyledons</taxon>
        <taxon>Gunneridae</taxon>
        <taxon>Pentapetalae</taxon>
        <taxon>asterids</taxon>
        <taxon>lamiids</taxon>
        <taxon>Solanales</taxon>
        <taxon>Solanaceae</taxon>
        <taxon>Solanoideae</taxon>
        <taxon>Solaneae</taxon>
        <taxon>Solanum</taxon>
    </lineage>
</organism>
<evidence type="ECO:0000313" key="2">
    <source>
        <dbReference type="Proteomes" id="UP000826656"/>
    </source>
</evidence>
<protein>
    <recommendedName>
        <fullName evidence="3">Integrase core domain containing protein</fullName>
    </recommendedName>
</protein>
<comment type="caution">
    <text evidence="1">The sequence shown here is derived from an EMBL/GenBank/DDBJ whole genome shotgun (WGS) entry which is preliminary data.</text>
</comment>
<dbReference type="Proteomes" id="UP000826656">
    <property type="component" value="Unassembled WGS sequence"/>
</dbReference>
<sequence>MVNGQELEAQRQRLGLEAETAARGIQQNAVNNPPRVVDEQPGVEEITPLYCQPLAPWGRAQYPTHMMYEEDDLDLDGAGAT</sequence>
<evidence type="ECO:0000313" key="1">
    <source>
        <dbReference type="EMBL" id="KAH0769615.1"/>
    </source>
</evidence>
<dbReference type="EMBL" id="JAIVGD010000011">
    <property type="protein sequence ID" value="KAH0769615.1"/>
    <property type="molecule type" value="Genomic_DNA"/>
</dbReference>
<keyword evidence="2" id="KW-1185">Reference proteome</keyword>
<gene>
    <name evidence="1" type="ORF">KY290_013596</name>
</gene>
<accession>A0ABQ7VM62</accession>
<reference evidence="1 2" key="1">
    <citation type="journal article" date="2021" name="bioRxiv">
        <title>Chromosome-scale and haplotype-resolved genome assembly of a tetraploid potato cultivar.</title>
        <authorList>
            <person name="Sun H."/>
            <person name="Jiao W.-B."/>
            <person name="Krause K."/>
            <person name="Campoy J.A."/>
            <person name="Goel M."/>
            <person name="Folz-Donahue K."/>
            <person name="Kukat C."/>
            <person name="Huettel B."/>
            <person name="Schneeberger K."/>
        </authorList>
    </citation>
    <scope>NUCLEOTIDE SEQUENCE [LARGE SCALE GENOMIC DNA]</scope>
    <source>
        <strain evidence="1">SolTubOtavaFocal</strain>
        <tissue evidence="1">Leaves</tissue>
    </source>
</reference>
<proteinExistence type="predicted"/>
<name>A0ABQ7VM62_SOLTU</name>